<accession>A0A4Y7STX9</accession>
<proteinExistence type="predicted"/>
<feature type="region of interest" description="Disordered" evidence="1">
    <location>
        <begin position="174"/>
        <end position="197"/>
    </location>
</feature>
<name>A0A4Y7STX9_COPMI</name>
<gene>
    <name evidence="2" type="ORF">FA13DRAFT_1179078</name>
</gene>
<protein>
    <submittedName>
        <fullName evidence="2">Uncharacterized protein</fullName>
    </submittedName>
</protein>
<evidence type="ECO:0000313" key="3">
    <source>
        <dbReference type="Proteomes" id="UP000298030"/>
    </source>
</evidence>
<reference evidence="2 3" key="1">
    <citation type="journal article" date="2019" name="Nat. Ecol. Evol.">
        <title>Megaphylogeny resolves global patterns of mushroom evolution.</title>
        <authorList>
            <person name="Varga T."/>
            <person name="Krizsan K."/>
            <person name="Foldi C."/>
            <person name="Dima B."/>
            <person name="Sanchez-Garcia M."/>
            <person name="Sanchez-Ramirez S."/>
            <person name="Szollosi G.J."/>
            <person name="Szarkandi J.G."/>
            <person name="Papp V."/>
            <person name="Albert L."/>
            <person name="Andreopoulos W."/>
            <person name="Angelini C."/>
            <person name="Antonin V."/>
            <person name="Barry K.W."/>
            <person name="Bougher N.L."/>
            <person name="Buchanan P."/>
            <person name="Buyck B."/>
            <person name="Bense V."/>
            <person name="Catcheside P."/>
            <person name="Chovatia M."/>
            <person name="Cooper J."/>
            <person name="Damon W."/>
            <person name="Desjardin D."/>
            <person name="Finy P."/>
            <person name="Geml J."/>
            <person name="Haridas S."/>
            <person name="Hughes K."/>
            <person name="Justo A."/>
            <person name="Karasinski D."/>
            <person name="Kautmanova I."/>
            <person name="Kiss B."/>
            <person name="Kocsube S."/>
            <person name="Kotiranta H."/>
            <person name="LaButti K.M."/>
            <person name="Lechner B.E."/>
            <person name="Liimatainen K."/>
            <person name="Lipzen A."/>
            <person name="Lukacs Z."/>
            <person name="Mihaltcheva S."/>
            <person name="Morgado L.N."/>
            <person name="Niskanen T."/>
            <person name="Noordeloos M.E."/>
            <person name="Ohm R.A."/>
            <person name="Ortiz-Santana B."/>
            <person name="Ovrebo C."/>
            <person name="Racz N."/>
            <person name="Riley R."/>
            <person name="Savchenko A."/>
            <person name="Shiryaev A."/>
            <person name="Soop K."/>
            <person name="Spirin V."/>
            <person name="Szebenyi C."/>
            <person name="Tomsovsky M."/>
            <person name="Tulloss R.E."/>
            <person name="Uehling J."/>
            <person name="Grigoriev I.V."/>
            <person name="Vagvolgyi C."/>
            <person name="Papp T."/>
            <person name="Martin F.M."/>
            <person name="Miettinen O."/>
            <person name="Hibbett D.S."/>
            <person name="Nagy L.G."/>
        </authorList>
    </citation>
    <scope>NUCLEOTIDE SEQUENCE [LARGE SCALE GENOMIC DNA]</scope>
    <source>
        <strain evidence="2 3">FP101781</strain>
    </source>
</reference>
<keyword evidence="3" id="KW-1185">Reference proteome</keyword>
<dbReference type="Proteomes" id="UP000298030">
    <property type="component" value="Unassembled WGS sequence"/>
</dbReference>
<evidence type="ECO:0000256" key="1">
    <source>
        <dbReference type="SAM" id="MobiDB-lite"/>
    </source>
</evidence>
<sequence length="212" mass="23345">MYGTSTLPLSSSPFGIPTGIFILPPSLLQSAVSLLCSIVRSSDSVQFSLRIPALRAVFIFSFLLCRSQAPSPTLTHPQMLRSASVIEVPGHRLRRGGECNLWSLHLLQSPGSPTPLLCPPPNRRFAAYLPLYDPAVRSVRRPTSCLVRSRSMSRKFRQSVHAACRQLGSWLRSSPFTPPSTPRLASPSTSTNPAPCDLVRSLRRRPTVWISD</sequence>
<comment type="caution">
    <text evidence="2">The sequence shown here is derived from an EMBL/GenBank/DDBJ whole genome shotgun (WGS) entry which is preliminary data.</text>
</comment>
<dbReference type="EMBL" id="QPFP01000058">
    <property type="protein sequence ID" value="TEB25323.1"/>
    <property type="molecule type" value="Genomic_DNA"/>
</dbReference>
<organism evidence="2 3">
    <name type="scientific">Coprinellus micaceus</name>
    <name type="common">Glistening ink-cap mushroom</name>
    <name type="synonym">Coprinus micaceus</name>
    <dbReference type="NCBI Taxonomy" id="71717"/>
    <lineage>
        <taxon>Eukaryota</taxon>
        <taxon>Fungi</taxon>
        <taxon>Dikarya</taxon>
        <taxon>Basidiomycota</taxon>
        <taxon>Agaricomycotina</taxon>
        <taxon>Agaricomycetes</taxon>
        <taxon>Agaricomycetidae</taxon>
        <taxon>Agaricales</taxon>
        <taxon>Agaricineae</taxon>
        <taxon>Psathyrellaceae</taxon>
        <taxon>Coprinellus</taxon>
    </lineage>
</organism>
<evidence type="ECO:0000313" key="2">
    <source>
        <dbReference type="EMBL" id="TEB25323.1"/>
    </source>
</evidence>
<dbReference type="AlphaFoldDB" id="A0A4Y7STX9"/>